<evidence type="ECO:0000313" key="2">
    <source>
        <dbReference type="EMBL" id="NYH52979.1"/>
    </source>
</evidence>
<accession>A0A7Y9XCB3</accession>
<dbReference type="RefSeq" id="WP_179810170.1">
    <property type="nucleotide sequence ID" value="NZ_JACCHL010000001.1"/>
</dbReference>
<dbReference type="Proteomes" id="UP000584931">
    <property type="component" value="Unassembled WGS sequence"/>
</dbReference>
<name>A0A7Y9XCB3_9ACTN</name>
<dbReference type="EMBL" id="JACCHL010000001">
    <property type="protein sequence ID" value="NYH52979.1"/>
    <property type="molecule type" value="Genomic_DNA"/>
</dbReference>
<sequence>MALVAGEPDEKAAVEPWVAPVRNRGCTGTATPASSRHAGHKEKDGMIHHHTIWLNRHADDRRPTRCRRQGGVA</sequence>
<organism evidence="2 3">
    <name type="scientific">Nocardiopsis sinuspersici</name>
    <dbReference type="NCBI Taxonomy" id="501010"/>
    <lineage>
        <taxon>Bacteria</taxon>
        <taxon>Bacillati</taxon>
        <taxon>Actinomycetota</taxon>
        <taxon>Actinomycetes</taxon>
        <taxon>Streptosporangiales</taxon>
        <taxon>Nocardiopsidaceae</taxon>
        <taxon>Nocardiopsis</taxon>
    </lineage>
</organism>
<gene>
    <name evidence="2" type="ORF">HNR06_002568</name>
</gene>
<evidence type="ECO:0000313" key="3">
    <source>
        <dbReference type="Proteomes" id="UP000584931"/>
    </source>
</evidence>
<comment type="caution">
    <text evidence="2">The sequence shown here is derived from an EMBL/GenBank/DDBJ whole genome shotgun (WGS) entry which is preliminary data.</text>
</comment>
<feature type="region of interest" description="Disordered" evidence="1">
    <location>
        <begin position="22"/>
        <end position="46"/>
    </location>
</feature>
<dbReference type="AlphaFoldDB" id="A0A7Y9XCB3"/>
<evidence type="ECO:0000256" key="1">
    <source>
        <dbReference type="SAM" id="MobiDB-lite"/>
    </source>
</evidence>
<proteinExistence type="predicted"/>
<reference evidence="2 3" key="1">
    <citation type="submission" date="2020-07" db="EMBL/GenBank/DDBJ databases">
        <title>Sequencing the genomes of 1000 actinobacteria strains.</title>
        <authorList>
            <person name="Klenk H.-P."/>
        </authorList>
    </citation>
    <scope>NUCLEOTIDE SEQUENCE [LARGE SCALE GENOMIC DNA]</scope>
    <source>
        <strain evidence="2 3">DSM 45278</strain>
    </source>
</reference>
<protein>
    <submittedName>
        <fullName evidence="2">Uncharacterized protein</fullName>
    </submittedName>
</protein>